<comment type="caution">
    <text evidence="9">The sequence shown here is derived from an EMBL/GenBank/DDBJ whole genome shotgun (WGS) entry which is preliminary data.</text>
</comment>
<evidence type="ECO:0000313" key="9">
    <source>
        <dbReference type="EMBL" id="KJX97194.1"/>
    </source>
</evidence>
<dbReference type="Proteomes" id="UP000033647">
    <property type="component" value="Unassembled WGS sequence"/>
</dbReference>
<organism evidence="9 10">
    <name type="scientific">Zymoseptoria brevis</name>
    <dbReference type="NCBI Taxonomy" id="1047168"/>
    <lineage>
        <taxon>Eukaryota</taxon>
        <taxon>Fungi</taxon>
        <taxon>Dikarya</taxon>
        <taxon>Ascomycota</taxon>
        <taxon>Pezizomycotina</taxon>
        <taxon>Dothideomycetes</taxon>
        <taxon>Dothideomycetidae</taxon>
        <taxon>Mycosphaerellales</taxon>
        <taxon>Mycosphaerellaceae</taxon>
        <taxon>Zymoseptoria</taxon>
    </lineage>
</organism>
<gene>
    <name evidence="9" type="ORF">TI39_contig531g00003</name>
</gene>
<sequence>MDSSDEDSSSRSASPSPSPPPQSPEASYQGPPSLERLVIHFVSSKRSLTSTAHVYRANELVTTSRALIEELAVLNAKNVYARRGLEEQVDTLAAIRDAVSDDGHLVANDFDATVADLDKAHNRLDKTLQVLRKTIVDAQHVSRNVDQGSEASDEEEETKTLYDFIDESNHEEILSSIRGLIDTYHIARGDLSTPLSAFDRSLKTIRTTLSTPLSLSEEDMPPDKPTIYDQQSEPNSSIPSLFHSMESHATAMASLLENLIKHYDVCVTALKHTEGGGEAAKNAMLAQDLSKLAAPGSEESLYRTTHPEPISSEHRLEMLHVLENDAVEVEDVVVEMKDHAAEMESAYTSLSTSVRQARAEHKSLQHVLAMLHSVRAAVPTYLSAATRFRSDWTDISSGMHSKTKDLVELCGFYDQFLSGYGKLLREVERRRTSEAQMRRVVERARREIERVAEVDDAAREAFMEDVGSFLPRDLGAWFGLEEAAERWEVRAVFGMGEGGGTRLMDG</sequence>
<dbReference type="GO" id="GO:0016301">
    <property type="term" value="F:kinase activity"/>
    <property type="evidence" value="ECO:0007669"/>
    <property type="project" value="UniProtKB-KW"/>
</dbReference>
<dbReference type="GO" id="GO:1990316">
    <property type="term" value="C:Atg1/ULK1 kinase complex"/>
    <property type="evidence" value="ECO:0007669"/>
    <property type="project" value="TreeGrafter"/>
</dbReference>
<dbReference type="GO" id="GO:0030295">
    <property type="term" value="F:protein kinase activator activity"/>
    <property type="evidence" value="ECO:0007669"/>
    <property type="project" value="TreeGrafter"/>
</dbReference>
<comment type="similarity">
    <text evidence="1 6">Belongs to the ATG17 family.</text>
</comment>
<protein>
    <recommendedName>
        <fullName evidence="2 6">Autophagy-related protein 17</fullName>
    </recommendedName>
</protein>
<name>A0A0F4GIC7_9PEZI</name>
<dbReference type="GO" id="GO:0034045">
    <property type="term" value="C:phagophore assembly site membrane"/>
    <property type="evidence" value="ECO:0007669"/>
    <property type="project" value="UniProtKB-SubCell"/>
</dbReference>
<dbReference type="GO" id="GO:0000045">
    <property type="term" value="P:autophagosome assembly"/>
    <property type="evidence" value="ECO:0007669"/>
    <property type="project" value="TreeGrafter"/>
</dbReference>
<dbReference type="GO" id="GO:0000422">
    <property type="term" value="P:autophagy of mitochondrion"/>
    <property type="evidence" value="ECO:0007669"/>
    <property type="project" value="TreeGrafter"/>
</dbReference>
<dbReference type="OrthoDB" id="1937984at2759"/>
<evidence type="ECO:0000256" key="3">
    <source>
        <dbReference type="ARBA" id="ARBA00022490"/>
    </source>
</evidence>
<feature type="domain" description="Autophagy protein ATG17-like" evidence="8">
    <location>
        <begin position="47"/>
        <end position="470"/>
    </location>
</feature>
<evidence type="ECO:0000256" key="6">
    <source>
        <dbReference type="RuleBase" id="RU368080"/>
    </source>
</evidence>
<dbReference type="AlphaFoldDB" id="A0A0F4GIC7"/>
<evidence type="ECO:0000256" key="1">
    <source>
        <dbReference type="ARBA" id="ARBA00006259"/>
    </source>
</evidence>
<dbReference type="STRING" id="1047168.A0A0F4GIC7"/>
<dbReference type="PANTHER" id="PTHR28005">
    <property type="entry name" value="AUTOPHAGY-RELATED PROTEIN 17"/>
    <property type="match status" value="1"/>
</dbReference>
<keyword evidence="4 6" id="KW-0072">Autophagy</keyword>
<dbReference type="Pfam" id="PF04108">
    <property type="entry name" value="ATG17_like"/>
    <property type="match status" value="1"/>
</dbReference>
<keyword evidence="10" id="KW-1185">Reference proteome</keyword>
<evidence type="ECO:0000313" key="10">
    <source>
        <dbReference type="Proteomes" id="UP000033647"/>
    </source>
</evidence>
<keyword evidence="3 6" id="KW-0963">Cytoplasm</keyword>
<dbReference type="GO" id="GO:0034727">
    <property type="term" value="P:piecemeal microautophagy of the nucleus"/>
    <property type="evidence" value="ECO:0007669"/>
    <property type="project" value="TreeGrafter"/>
</dbReference>
<evidence type="ECO:0000256" key="2">
    <source>
        <dbReference type="ARBA" id="ARBA00013806"/>
    </source>
</evidence>
<comment type="function">
    <text evidence="6">Autophagy-specific protein that functions in response to autophagy-inducing signals as a scaffold to recruit other ATG proteins to organize preautophagosomal structure (PAS) formation. Modulates the timing and magnitude of the autophagy response, such as the size of the sequestering vesicles. Plays particularly a role in pexophagy and nucleophagy.</text>
</comment>
<keyword evidence="9" id="KW-0808">Transferase</keyword>
<evidence type="ECO:0000259" key="8">
    <source>
        <dbReference type="Pfam" id="PF04108"/>
    </source>
</evidence>
<dbReference type="InterPro" id="IPR007240">
    <property type="entry name" value="Atg17"/>
</dbReference>
<proteinExistence type="inferred from homology"/>
<keyword evidence="5" id="KW-0472">Membrane</keyword>
<keyword evidence="9" id="KW-0418">Kinase</keyword>
<comment type="subcellular location">
    <subcellularLocation>
        <location evidence="6">Cytoplasm</location>
    </subcellularLocation>
    <subcellularLocation>
        <location evidence="6">Preautophagosomal structure membrane</location>
        <topology evidence="6">Peripheral membrane protein</topology>
    </subcellularLocation>
</comment>
<feature type="region of interest" description="Disordered" evidence="7">
    <location>
        <begin position="1"/>
        <end position="31"/>
    </location>
</feature>
<dbReference type="PANTHER" id="PTHR28005:SF1">
    <property type="entry name" value="AUTOPHAGY-RELATED PROTEIN 17"/>
    <property type="match status" value="1"/>
</dbReference>
<evidence type="ECO:0000256" key="7">
    <source>
        <dbReference type="SAM" id="MobiDB-lite"/>
    </source>
</evidence>
<dbReference type="EMBL" id="LAFY01000523">
    <property type="protein sequence ID" value="KJX97194.1"/>
    <property type="molecule type" value="Genomic_DNA"/>
</dbReference>
<reference evidence="9 10" key="1">
    <citation type="submission" date="2015-03" db="EMBL/GenBank/DDBJ databases">
        <title>RNA-seq based gene annotation and comparative genomics of four Zymoseptoria species reveal species-specific pathogenicity related genes and transposable element activity.</title>
        <authorList>
            <person name="Grandaubert J."/>
            <person name="Bhattacharyya A."/>
            <person name="Stukenbrock E.H."/>
        </authorList>
    </citation>
    <scope>NUCLEOTIDE SEQUENCE [LARGE SCALE GENOMIC DNA]</scope>
    <source>
        <strain evidence="9 10">Zb18110</strain>
    </source>
</reference>
<accession>A0A0F4GIC7</accession>
<evidence type="ECO:0000256" key="5">
    <source>
        <dbReference type="ARBA" id="ARBA00023136"/>
    </source>
</evidence>
<dbReference type="InterPro" id="IPR045326">
    <property type="entry name" value="ATG17-like_dom"/>
</dbReference>
<evidence type="ECO:0000256" key="4">
    <source>
        <dbReference type="ARBA" id="ARBA00023006"/>
    </source>
</evidence>
<dbReference type="GO" id="GO:0060090">
    <property type="term" value="F:molecular adaptor activity"/>
    <property type="evidence" value="ECO:0007669"/>
    <property type="project" value="TreeGrafter"/>
</dbReference>